<dbReference type="Pfam" id="PF02620">
    <property type="entry name" value="YceD"/>
    <property type="match status" value="1"/>
</dbReference>
<dbReference type="InterPro" id="IPR003772">
    <property type="entry name" value="YceD"/>
</dbReference>
<proteinExistence type="predicted"/>
<sequence>MTSSTTDNLIQVADLVDRPGASREVDLSLPVPDEFELPLAAVREPVRLDGVVESVVDGMLVRGQLSAEVGLACARCLRAVTHPAHVDVVELFANPAALDEEDELEEGYELAEGHLDVTTLVRDALASAIPYRPLCATDCAGLCAFCGHDLNESDCDCEEDDLDPRWEALRGLQLPEGHGPEGTG</sequence>
<reference evidence="1 2" key="1">
    <citation type="submission" date="2019-01" db="EMBL/GenBank/DDBJ databases">
        <title>Egibacter rhizosphaerae EGI 80759T.</title>
        <authorList>
            <person name="Chen D.-D."/>
            <person name="Tian Y."/>
            <person name="Jiao J.-Y."/>
            <person name="Zhang X.-T."/>
            <person name="Zhang Y.-G."/>
            <person name="Zhang Y."/>
            <person name="Xiao M."/>
            <person name="Shu W.-S."/>
            <person name="Li W.-J."/>
        </authorList>
    </citation>
    <scope>NUCLEOTIDE SEQUENCE [LARGE SCALE GENOMIC DNA]</scope>
    <source>
        <strain evidence="1 2">EGI 80759</strain>
    </source>
</reference>
<evidence type="ECO:0000313" key="2">
    <source>
        <dbReference type="Proteomes" id="UP000291469"/>
    </source>
</evidence>
<dbReference type="RefSeq" id="WP_131153982.1">
    <property type="nucleotide sequence ID" value="NZ_CP036402.1"/>
</dbReference>
<dbReference type="KEGG" id="erz:ER308_05120"/>
<name>A0A411YCT8_9ACTN</name>
<dbReference type="EMBL" id="CP036402">
    <property type="protein sequence ID" value="QBI18985.1"/>
    <property type="molecule type" value="Genomic_DNA"/>
</dbReference>
<dbReference type="Proteomes" id="UP000291469">
    <property type="component" value="Chromosome"/>
</dbReference>
<dbReference type="PANTHER" id="PTHR34374:SF1">
    <property type="entry name" value="LARGE RIBOSOMAL RNA SUBUNIT ACCUMULATION PROTEIN YCED HOMOLOG 1, CHLOROPLASTIC"/>
    <property type="match status" value="1"/>
</dbReference>
<keyword evidence="2" id="KW-1185">Reference proteome</keyword>
<evidence type="ECO:0000313" key="1">
    <source>
        <dbReference type="EMBL" id="QBI18985.1"/>
    </source>
</evidence>
<accession>A0A411YCT8</accession>
<dbReference type="AlphaFoldDB" id="A0A411YCT8"/>
<protein>
    <submittedName>
        <fullName evidence="1">DUF177 domain-containing protein</fullName>
    </submittedName>
</protein>
<dbReference type="OrthoDB" id="9790372at2"/>
<dbReference type="PANTHER" id="PTHR34374">
    <property type="entry name" value="LARGE RIBOSOMAL RNA SUBUNIT ACCUMULATION PROTEIN YCED HOMOLOG 1, CHLOROPLASTIC"/>
    <property type="match status" value="1"/>
</dbReference>
<gene>
    <name evidence="1" type="ORF">ER308_05120</name>
</gene>
<organism evidence="1 2">
    <name type="scientific">Egibacter rhizosphaerae</name>
    <dbReference type="NCBI Taxonomy" id="1670831"/>
    <lineage>
        <taxon>Bacteria</taxon>
        <taxon>Bacillati</taxon>
        <taxon>Actinomycetota</taxon>
        <taxon>Nitriliruptoria</taxon>
        <taxon>Egibacterales</taxon>
        <taxon>Egibacteraceae</taxon>
        <taxon>Egibacter</taxon>
    </lineage>
</organism>